<dbReference type="PANTHER" id="PTHR46224">
    <property type="entry name" value="ANKYRIN REPEAT FAMILY PROTEIN"/>
    <property type="match status" value="1"/>
</dbReference>
<dbReference type="PROSITE" id="PS50297">
    <property type="entry name" value="ANK_REP_REGION"/>
    <property type="match status" value="2"/>
</dbReference>
<feature type="repeat" description="TPR" evidence="2">
    <location>
        <begin position="417"/>
        <end position="450"/>
    </location>
</feature>
<sequence>RVRGHRRRYRRLVAADAVPPRVLARRPAPGQALVNGMDKDDRESLASVRVEGCGALHSAAGSGDMAICKYLVEQLGFDVDSVASSGSTPLSFAVAHGEMTAAWYFLDKGANPNTKSSSTGTTPLHEAVATGCDEIAQLLLSKGANVEAPSPHGTPLVAAAAHGKFNAMKILLEHHADVISKLMFFHLSLLLFLHSSSFDAYTIPRILFVQHIWDLRSDLYFFKIKLQPNKVSWDFGTPLTTALYATPDRMNESTCLECVKLLVKAGADVNCTIPETPLAIATNNGLTTCFKYLLEVGANINVPANQVKKSDSDSKAPLKSSGAKAVRGKNYVAASKLCSEGKSSDKDRKARLKSQGAKAVEGKDYATASKFYTEAIKLDPADAVLYSNRSLCHLKCGEAHDALMDANACISLDPKWHKGYYRKGAALMSLLEYKEASDAFSAGMKLAPNSKEMQEAHREAVEAMRKEQSEPSLYALD</sequence>
<feature type="region of interest" description="Disordered" evidence="3">
    <location>
        <begin position="451"/>
        <end position="477"/>
    </location>
</feature>
<evidence type="ECO:0000256" key="2">
    <source>
        <dbReference type="PROSITE-ProRule" id="PRU00339"/>
    </source>
</evidence>
<dbReference type="InterPro" id="IPR011990">
    <property type="entry name" value="TPR-like_helical_dom_sf"/>
</dbReference>
<dbReference type="InterPro" id="IPR036770">
    <property type="entry name" value="Ankyrin_rpt-contain_sf"/>
</dbReference>
<organism evidence="4 5">
    <name type="scientific">Aegilops tauschii subsp. strangulata</name>
    <name type="common">Goatgrass</name>
    <dbReference type="NCBI Taxonomy" id="200361"/>
    <lineage>
        <taxon>Eukaryota</taxon>
        <taxon>Viridiplantae</taxon>
        <taxon>Streptophyta</taxon>
        <taxon>Embryophyta</taxon>
        <taxon>Tracheophyta</taxon>
        <taxon>Spermatophyta</taxon>
        <taxon>Magnoliopsida</taxon>
        <taxon>Liliopsida</taxon>
        <taxon>Poales</taxon>
        <taxon>Poaceae</taxon>
        <taxon>BOP clade</taxon>
        <taxon>Pooideae</taxon>
        <taxon>Triticodae</taxon>
        <taxon>Triticeae</taxon>
        <taxon>Triticinae</taxon>
        <taxon>Aegilops</taxon>
    </lineage>
</organism>
<keyword evidence="2" id="KW-0802">TPR repeat</keyword>
<dbReference type="PANTHER" id="PTHR46224:SF58">
    <property type="match status" value="1"/>
</dbReference>
<proteinExistence type="predicted"/>
<reference evidence="4" key="5">
    <citation type="journal article" date="2021" name="G3 (Bethesda)">
        <title>Aegilops tauschii genome assembly Aet v5.0 features greater sequence contiguity and improved annotation.</title>
        <authorList>
            <person name="Wang L."/>
            <person name="Zhu T."/>
            <person name="Rodriguez J.C."/>
            <person name="Deal K.R."/>
            <person name="Dubcovsky J."/>
            <person name="McGuire P.E."/>
            <person name="Lux T."/>
            <person name="Spannagl M."/>
            <person name="Mayer K.F.X."/>
            <person name="Baldrich P."/>
            <person name="Meyers B.C."/>
            <person name="Huo N."/>
            <person name="Gu Y.Q."/>
            <person name="Zhou H."/>
            <person name="Devos K.M."/>
            <person name="Bennetzen J.L."/>
            <person name="Unver T."/>
            <person name="Budak H."/>
            <person name="Gulick P.J."/>
            <person name="Galiba G."/>
            <person name="Kalapos B."/>
            <person name="Nelson D.R."/>
            <person name="Li P."/>
            <person name="You F.M."/>
            <person name="Luo M.C."/>
            <person name="Dvorak J."/>
        </authorList>
    </citation>
    <scope>NUCLEOTIDE SEQUENCE [LARGE SCALE GENOMIC DNA]</scope>
    <source>
        <strain evidence="4">cv. AL8/78</strain>
    </source>
</reference>
<dbReference type="InterPro" id="IPR019734">
    <property type="entry name" value="TPR_rpt"/>
</dbReference>
<dbReference type="PROSITE" id="PS50088">
    <property type="entry name" value="ANK_REPEAT"/>
    <property type="match status" value="3"/>
</dbReference>
<dbReference type="Gramene" id="AET4Gv20036200.2">
    <property type="protein sequence ID" value="AET4Gv20036200.2"/>
    <property type="gene ID" value="AET4Gv20036200"/>
</dbReference>
<dbReference type="AlphaFoldDB" id="A0A453H218"/>
<dbReference type="InterPro" id="IPR051616">
    <property type="entry name" value="Cul2-RING_E3_ligase_SR"/>
</dbReference>
<reference evidence="4" key="4">
    <citation type="submission" date="2019-03" db="UniProtKB">
        <authorList>
            <consortium name="EnsemblPlants"/>
        </authorList>
    </citation>
    <scope>IDENTIFICATION</scope>
</reference>
<dbReference type="Gene3D" id="1.25.40.20">
    <property type="entry name" value="Ankyrin repeat-containing domain"/>
    <property type="match status" value="2"/>
</dbReference>
<dbReference type="Proteomes" id="UP000015105">
    <property type="component" value="Chromosome 4D"/>
</dbReference>
<evidence type="ECO:0000256" key="1">
    <source>
        <dbReference type="PROSITE-ProRule" id="PRU00023"/>
    </source>
</evidence>
<evidence type="ECO:0000313" key="4">
    <source>
        <dbReference type="EnsemblPlants" id="AET4Gv20036200.2"/>
    </source>
</evidence>
<dbReference type="SMART" id="SM00028">
    <property type="entry name" value="TPR"/>
    <property type="match status" value="3"/>
</dbReference>
<dbReference type="Pfam" id="PF12796">
    <property type="entry name" value="Ank_2"/>
    <property type="match status" value="3"/>
</dbReference>
<protein>
    <submittedName>
        <fullName evidence="4">Uncharacterized protein</fullName>
    </submittedName>
</protein>
<dbReference type="PRINTS" id="PR01415">
    <property type="entry name" value="ANKYRIN"/>
</dbReference>
<feature type="compositionally biased region" description="Basic and acidic residues" evidence="3">
    <location>
        <begin position="452"/>
        <end position="469"/>
    </location>
</feature>
<reference evidence="5" key="2">
    <citation type="journal article" date="2017" name="Nat. Plants">
        <title>The Aegilops tauschii genome reveals multiple impacts of transposons.</title>
        <authorList>
            <person name="Zhao G."/>
            <person name="Zou C."/>
            <person name="Li K."/>
            <person name="Wang K."/>
            <person name="Li T."/>
            <person name="Gao L."/>
            <person name="Zhang X."/>
            <person name="Wang H."/>
            <person name="Yang Z."/>
            <person name="Liu X."/>
            <person name="Jiang W."/>
            <person name="Mao L."/>
            <person name="Kong X."/>
            <person name="Jiao Y."/>
            <person name="Jia J."/>
        </authorList>
    </citation>
    <scope>NUCLEOTIDE SEQUENCE [LARGE SCALE GENOMIC DNA]</scope>
    <source>
        <strain evidence="5">cv. AL8/78</strain>
    </source>
</reference>
<reference evidence="5" key="1">
    <citation type="journal article" date="2014" name="Science">
        <title>Ancient hybridizations among the ancestral genomes of bread wheat.</title>
        <authorList>
            <consortium name="International Wheat Genome Sequencing Consortium,"/>
            <person name="Marcussen T."/>
            <person name="Sandve S.R."/>
            <person name="Heier L."/>
            <person name="Spannagl M."/>
            <person name="Pfeifer M."/>
            <person name="Jakobsen K.S."/>
            <person name="Wulff B.B."/>
            <person name="Steuernagel B."/>
            <person name="Mayer K.F."/>
            <person name="Olsen O.A."/>
        </authorList>
    </citation>
    <scope>NUCLEOTIDE SEQUENCE [LARGE SCALE GENOMIC DNA]</scope>
    <source>
        <strain evidence="5">cv. AL8/78</strain>
    </source>
</reference>
<dbReference type="InterPro" id="IPR002110">
    <property type="entry name" value="Ankyrin_rpt"/>
</dbReference>
<keyword evidence="5" id="KW-1185">Reference proteome</keyword>
<dbReference type="EnsemblPlants" id="AET4Gv20036200.2">
    <property type="protein sequence ID" value="AET4Gv20036200.2"/>
    <property type="gene ID" value="AET4Gv20036200"/>
</dbReference>
<evidence type="ECO:0000313" key="5">
    <source>
        <dbReference type="Proteomes" id="UP000015105"/>
    </source>
</evidence>
<reference evidence="4" key="3">
    <citation type="journal article" date="2017" name="Nature">
        <title>Genome sequence of the progenitor of the wheat D genome Aegilops tauschii.</title>
        <authorList>
            <person name="Luo M.C."/>
            <person name="Gu Y.Q."/>
            <person name="Puiu D."/>
            <person name="Wang H."/>
            <person name="Twardziok S.O."/>
            <person name="Deal K.R."/>
            <person name="Huo N."/>
            <person name="Zhu T."/>
            <person name="Wang L."/>
            <person name="Wang Y."/>
            <person name="McGuire P.E."/>
            <person name="Liu S."/>
            <person name="Long H."/>
            <person name="Ramasamy R.K."/>
            <person name="Rodriguez J.C."/>
            <person name="Van S.L."/>
            <person name="Yuan L."/>
            <person name="Wang Z."/>
            <person name="Xia Z."/>
            <person name="Xiao L."/>
            <person name="Anderson O.D."/>
            <person name="Ouyang S."/>
            <person name="Liang Y."/>
            <person name="Zimin A.V."/>
            <person name="Pertea G."/>
            <person name="Qi P."/>
            <person name="Bennetzen J.L."/>
            <person name="Dai X."/>
            <person name="Dawson M.W."/>
            <person name="Muller H.G."/>
            <person name="Kugler K."/>
            <person name="Rivarola-Duarte L."/>
            <person name="Spannagl M."/>
            <person name="Mayer K.F.X."/>
            <person name="Lu F.H."/>
            <person name="Bevan M.W."/>
            <person name="Leroy P."/>
            <person name="Li P."/>
            <person name="You F.M."/>
            <person name="Sun Q."/>
            <person name="Liu Z."/>
            <person name="Lyons E."/>
            <person name="Wicker T."/>
            <person name="Salzberg S.L."/>
            <person name="Devos K.M."/>
            <person name="Dvorak J."/>
        </authorList>
    </citation>
    <scope>NUCLEOTIDE SEQUENCE [LARGE SCALE GENOMIC DNA]</scope>
    <source>
        <strain evidence="4">cv. AL8/78</strain>
    </source>
</reference>
<feature type="repeat" description="ANK" evidence="1">
    <location>
        <begin position="273"/>
        <end position="305"/>
    </location>
</feature>
<dbReference type="Gene3D" id="1.25.40.10">
    <property type="entry name" value="Tetratricopeptide repeat domain"/>
    <property type="match status" value="1"/>
</dbReference>
<keyword evidence="1" id="KW-0040">ANK repeat</keyword>
<accession>A0A453H218</accession>
<dbReference type="SUPFAM" id="SSF48452">
    <property type="entry name" value="TPR-like"/>
    <property type="match status" value="1"/>
</dbReference>
<dbReference type="SUPFAM" id="SSF48403">
    <property type="entry name" value="Ankyrin repeat"/>
    <property type="match status" value="1"/>
</dbReference>
<dbReference type="STRING" id="200361.A0A453H218"/>
<evidence type="ECO:0000256" key="3">
    <source>
        <dbReference type="SAM" id="MobiDB-lite"/>
    </source>
</evidence>
<feature type="repeat" description="ANK" evidence="1">
    <location>
        <begin position="85"/>
        <end position="117"/>
    </location>
</feature>
<feature type="repeat" description="ANK" evidence="1">
    <location>
        <begin position="119"/>
        <end position="151"/>
    </location>
</feature>
<name>A0A453H218_AEGTS</name>
<dbReference type="SMART" id="SM00248">
    <property type="entry name" value="ANK"/>
    <property type="match status" value="6"/>
</dbReference>
<dbReference type="PROSITE" id="PS50005">
    <property type="entry name" value="TPR"/>
    <property type="match status" value="1"/>
</dbReference>